<evidence type="ECO:0000256" key="7">
    <source>
        <dbReference type="HAMAP-Rule" id="MF_01337"/>
    </source>
</evidence>
<dbReference type="NCBIfam" id="TIGR00060">
    <property type="entry name" value="L18_bact"/>
    <property type="match status" value="1"/>
</dbReference>
<dbReference type="PANTHER" id="PTHR12899:SF3">
    <property type="entry name" value="LARGE RIBOSOMAL SUBUNIT PROTEIN UL18M"/>
    <property type="match status" value="1"/>
</dbReference>
<name>A0A2H0RG59_9BACT</name>
<dbReference type="HAMAP" id="MF_01337_B">
    <property type="entry name" value="Ribosomal_uL18_B"/>
    <property type="match status" value="1"/>
</dbReference>
<reference evidence="8 9" key="1">
    <citation type="submission" date="2017-09" db="EMBL/GenBank/DDBJ databases">
        <title>Depth-based differentiation of microbial function through sediment-hosted aquifers and enrichment of novel symbionts in the deep terrestrial subsurface.</title>
        <authorList>
            <person name="Probst A.J."/>
            <person name="Ladd B."/>
            <person name="Jarett J.K."/>
            <person name="Geller-Mcgrath D.E."/>
            <person name="Sieber C.M."/>
            <person name="Emerson J.B."/>
            <person name="Anantharaman K."/>
            <person name="Thomas B.C."/>
            <person name="Malmstrom R."/>
            <person name="Stieglmeier M."/>
            <person name="Klingl A."/>
            <person name="Woyke T."/>
            <person name="Ryan C.M."/>
            <person name="Banfield J.F."/>
        </authorList>
    </citation>
    <scope>NUCLEOTIDE SEQUENCE [LARGE SCALE GENOMIC DNA]</scope>
    <source>
        <strain evidence="8">CG10_big_fil_rev_8_21_14_0_10_50_13</strain>
    </source>
</reference>
<dbReference type="InterPro" id="IPR057268">
    <property type="entry name" value="Ribosomal_L18"/>
</dbReference>
<evidence type="ECO:0000256" key="2">
    <source>
        <dbReference type="ARBA" id="ARBA00022730"/>
    </source>
</evidence>
<gene>
    <name evidence="7" type="primary">rplR</name>
    <name evidence="8" type="ORF">COV09_00870</name>
</gene>
<dbReference type="InterPro" id="IPR004389">
    <property type="entry name" value="Ribosomal_uL18_bac-type"/>
</dbReference>
<dbReference type="AlphaFoldDB" id="A0A2H0RG59"/>
<protein>
    <recommendedName>
        <fullName evidence="6 7">Large ribosomal subunit protein uL18</fullName>
    </recommendedName>
</protein>
<comment type="similarity">
    <text evidence="1 7">Belongs to the universal ribosomal protein uL18 family.</text>
</comment>
<evidence type="ECO:0000256" key="1">
    <source>
        <dbReference type="ARBA" id="ARBA00007116"/>
    </source>
</evidence>
<dbReference type="InterPro" id="IPR005484">
    <property type="entry name" value="Ribosomal_uL18_bac/plant/anim"/>
</dbReference>
<sequence>MPLPKNQSRLRRQIRTRSKIKGTAVRPRLSVFRSNRYLSAQLIDDTVGTTLAAISRRAAKGEAAKIGEELAKLAKEKKIETVVFDRGGYRFIGKVKQLADGARKGGLKF</sequence>
<evidence type="ECO:0000313" key="9">
    <source>
        <dbReference type="Proteomes" id="UP000230906"/>
    </source>
</evidence>
<accession>A0A2H0RG59</accession>
<dbReference type="GO" id="GO:0006412">
    <property type="term" value="P:translation"/>
    <property type="evidence" value="ECO:0007669"/>
    <property type="project" value="UniProtKB-UniRule"/>
</dbReference>
<evidence type="ECO:0000256" key="3">
    <source>
        <dbReference type="ARBA" id="ARBA00022884"/>
    </source>
</evidence>
<dbReference type="Pfam" id="PF00861">
    <property type="entry name" value="Ribosomal_L18p"/>
    <property type="match status" value="1"/>
</dbReference>
<comment type="function">
    <text evidence="7">This is one of the proteins that bind and probably mediate the attachment of the 5S RNA into the large ribosomal subunit, where it forms part of the central protuberance.</text>
</comment>
<dbReference type="GO" id="GO:0008097">
    <property type="term" value="F:5S rRNA binding"/>
    <property type="evidence" value="ECO:0007669"/>
    <property type="project" value="TreeGrafter"/>
</dbReference>
<evidence type="ECO:0000313" key="8">
    <source>
        <dbReference type="EMBL" id="PIR45532.1"/>
    </source>
</evidence>
<keyword evidence="4 7" id="KW-0689">Ribosomal protein</keyword>
<evidence type="ECO:0000256" key="5">
    <source>
        <dbReference type="ARBA" id="ARBA00023274"/>
    </source>
</evidence>
<evidence type="ECO:0000256" key="4">
    <source>
        <dbReference type="ARBA" id="ARBA00022980"/>
    </source>
</evidence>
<dbReference type="SUPFAM" id="SSF53137">
    <property type="entry name" value="Translational machinery components"/>
    <property type="match status" value="1"/>
</dbReference>
<dbReference type="CDD" id="cd00432">
    <property type="entry name" value="Ribosomal_L18_L5e"/>
    <property type="match status" value="1"/>
</dbReference>
<comment type="subunit">
    <text evidence="7">Part of the 50S ribosomal subunit; part of the 5S rRNA/L5/L18/L25 subcomplex. Contacts the 5S and 23S rRNAs.</text>
</comment>
<organism evidence="8 9">
    <name type="scientific">Candidatus Vogelbacteria bacterium CG10_big_fil_rev_8_21_14_0_10_50_13</name>
    <dbReference type="NCBI Taxonomy" id="1975044"/>
    <lineage>
        <taxon>Bacteria</taxon>
        <taxon>Candidatus Vogeliibacteriota</taxon>
    </lineage>
</organism>
<dbReference type="GO" id="GO:0003735">
    <property type="term" value="F:structural constituent of ribosome"/>
    <property type="evidence" value="ECO:0007669"/>
    <property type="project" value="InterPro"/>
</dbReference>
<dbReference type="EMBL" id="PCYJ01000015">
    <property type="protein sequence ID" value="PIR45532.1"/>
    <property type="molecule type" value="Genomic_DNA"/>
</dbReference>
<keyword evidence="3 7" id="KW-0694">RNA-binding</keyword>
<dbReference type="Proteomes" id="UP000230906">
    <property type="component" value="Unassembled WGS sequence"/>
</dbReference>
<evidence type="ECO:0000256" key="6">
    <source>
        <dbReference type="ARBA" id="ARBA00035197"/>
    </source>
</evidence>
<dbReference type="Gene3D" id="3.30.420.100">
    <property type="match status" value="1"/>
</dbReference>
<keyword evidence="5 7" id="KW-0687">Ribonucleoprotein</keyword>
<comment type="caution">
    <text evidence="8">The sequence shown here is derived from an EMBL/GenBank/DDBJ whole genome shotgun (WGS) entry which is preliminary data.</text>
</comment>
<dbReference type="PANTHER" id="PTHR12899">
    <property type="entry name" value="39S RIBOSOMAL PROTEIN L18, MITOCHONDRIAL"/>
    <property type="match status" value="1"/>
</dbReference>
<dbReference type="GO" id="GO:0022625">
    <property type="term" value="C:cytosolic large ribosomal subunit"/>
    <property type="evidence" value="ECO:0007669"/>
    <property type="project" value="TreeGrafter"/>
</dbReference>
<keyword evidence="2 7" id="KW-0699">rRNA-binding</keyword>
<proteinExistence type="inferred from homology"/>